<evidence type="ECO:0000313" key="3">
    <source>
        <dbReference type="Proteomes" id="UP001597413"/>
    </source>
</evidence>
<keyword evidence="1" id="KW-1133">Transmembrane helix</keyword>
<feature type="transmembrane region" description="Helical" evidence="1">
    <location>
        <begin position="66"/>
        <end position="85"/>
    </location>
</feature>
<organism evidence="2 3">
    <name type="scientific">Rhodobacter lacus</name>
    <dbReference type="NCBI Taxonomy" id="1641972"/>
    <lineage>
        <taxon>Bacteria</taxon>
        <taxon>Pseudomonadati</taxon>
        <taxon>Pseudomonadota</taxon>
        <taxon>Alphaproteobacteria</taxon>
        <taxon>Rhodobacterales</taxon>
        <taxon>Rhodobacter group</taxon>
        <taxon>Rhodobacter</taxon>
    </lineage>
</organism>
<protein>
    <submittedName>
        <fullName evidence="2">Uncharacterized protein</fullName>
    </submittedName>
</protein>
<name>A0ABW5A7N5_9RHOB</name>
<accession>A0ABW5A7N5</accession>
<proteinExistence type="predicted"/>
<dbReference type="PROSITE" id="PS51257">
    <property type="entry name" value="PROKAR_LIPOPROTEIN"/>
    <property type="match status" value="1"/>
</dbReference>
<evidence type="ECO:0000313" key="2">
    <source>
        <dbReference type="EMBL" id="MFD2173974.1"/>
    </source>
</evidence>
<keyword evidence="3" id="KW-1185">Reference proteome</keyword>
<feature type="transmembrane region" description="Helical" evidence="1">
    <location>
        <begin position="37"/>
        <end position="54"/>
    </location>
</feature>
<keyword evidence="1" id="KW-0472">Membrane</keyword>
<keyword evidence="1" id="KW-0812">Transmembrane</keyword>
<feature type="transmembrane region" description="Helical" evidence="1">
    <location>
        <begin position="105"/>
        <end position="138"/>
    </location>
</feature>
<dbReference type="Proteomes" id="UP001597413">
    <property type="component" value="Unassembled WGS sequence"/>
</dbReference>
<sequence>MVSGIFRFIIGLAFGLACILVLSPAVAAFQSEQSSFAVSATIIVVLLVCALVTFAPNIRRAFGRSFLALGACFIFLPVSAMLLSGRATNEVVTQASANDQAAAMIGSGLAGIAVTGFATFFGLILGAICVITGMVLVLGGRREVVIVERYK</sequence>
<evidence type="ECO:0000256" key="1">
    <source>
        <dbReference type="SAM" id="Phobius"/>
    </source>
</evidence>
<dbReference type="RefSeq" id="WP_377388954.1">
    <property type="nucleotide sequence ID" value="NZ_JBHUIX010000007.1"/>
</dbReference>
<reference evidence="3" key="1">
    <citation type="journal article" date="2019" name="Int. J. Syst. Evol. Microbiol.">
        <title>The Global Catalogue of Microorganisms (GCM) 10K type strain sequencing project: providing services to taxonomists for standard genome sequencing and annotation.</title>
        <authorList>
            <consortium name="The Broad Institute Genomics Platform"/>
            <consortium name="The Broad Institute Genome Sequencing Center for Infectious Disease"/>
            <person name="Wu L."/>
            <person name="Ma J."/>
        </authorList>
    </citation>
    <scope>NUCLEOTIDE SEQUENCE [LARGE SCALE GENOMIC DNA]</scope>
    <source>
        <strain evidence="3">CCUG 55131</strain>
    </source>
</reference>
<comment type="caution">
    <text evidence="2">The sequence shown here is derived from an EMBL/GenBank/DDBJ whole genome shotgun (WGS) entry which is preliminary data.</text>
</comment>
<dbReference type="EMBL" id="JBHUIX010000007">
    <property type="protein sequence ID" value="MFD2173974.1"/>
    <property type="molecule type" value="Genomic_DNA"/>
</dbReference>
<gene>
    <name evidence="2" type="ORF">ACFSM0_07720</name>
</gene>